<accession>A0ACB5SRN5</accession>
<feature type="non-terminal residue" evidence="1">
    <location>
        <position position="646"/>
    </location>
</feature>
<name>A0ACB5SRN5_9PEZI</name>
<gene>
    <name evidence="1" type="primary">g230</name>
    <name evidence="1" type="ORF">NpPPO83_00000230</name>
</gene>
<evidence type="ECO:0000313" key="1">
    <source>
        <dbReference type="EMBL" id="GME52877.1"/>
    </source>
</evidence>
<evidence type="ECO:0000313" key="2">
    <source>
        <dbReference type="Proteomes" id="UP001165186"/>
    </source>
</evidence>
<comment type="caution">
    <text evidence="1">The sequence shown here is derived from an EMBL/GenBank/DDBJ whole genome shotgun (WGS) entry which is preliminary data.</text>
</comment>
<organism evidence="1 2">
    <name type="scientific">Neofusicoccum parvum</name>
    <dbReference type="NCBI Taxonomy" id="310453"/>
    <lineage>
        <taxon>Eukaryota</taxon>
        <taxon>Fungi</taxon>
        <taxon>Dikarya</taxon>
        <taxon>Ascomycota</taxon>
        <taxon>Pezizomycotina</taxon>
        <taxon>Dothideomycetes</taxon>
        <taxon>Dothideomycetes incertae sedis</taxon>
        <taxon>Botryosphaeriales</taxon>
        <taxon>Botryosphaeriaceae</taxon>
        <taxon>Neofusicoccum</taxon>
    </lineage>
</organism>
<sequence length="646" mass="69277">MTTLRKELDQAHTFLAPALEAVQQKEAAPADGEGEYNEESRTTLYGLLDLIVIRGILPSLSPGVAAKHRPKSMIPSLRDATVGGEKDTELLCEIIDGLSKILENPSAGLAPLLRERILTDVLAGAGELAFCPGLAGHIHNMYEKVFVEMVNNRLMLPLWSLLDYAKSHPVDRFWRDSPWKLLETFFRLGAGSEQLEALAVNLLWDGPPTWKFAPGSEGGVEVRWKGRIGADDGFNIIEQMGKVEQRLATYQEILVSSSVEDQDVGELFVRLSRRWLVPGSSAAGVPKLEVTAEEDPLQSLIIAKLVMGMLEKFKDKLAADPDNMIELVKQLLDEWSESDNAKKKRAEDLRKANYAGLRNIVQQRQSKAQQDDGTPAGVDSSDVLPVALSLLNTLLSAPNFQPTTQTSSTLSTIIPTLSSLSNPEPGSDLPPSVSMTASNLTTRVSTLLNLPLPSSSTTTPSSNAPSTSNAEDEKALQTALTDLTSPHPPIRASALSAITTLATAHSSALDLPQLTLLLLHTALPDPDEYVHLHSINALTALSALDPHLVAGNLLVTAFLDASETAALDTRLRIGEALGRVVADLRAGPAPPSTAGPVVASIAAAATAVSSRRGDREVFLQVTLARVIEEGRPGLIAVLSDATQLKT</sequence>
<keyword evidence="2" id="KW-1185">Reference proteome</keyword>
<protein>
    <submittedName>
        <fullName evidence="1">Armadillo-like helical</fullName>
    </submittedName>
</protein>
<dbReference type="EMBL" id="BSXG01000193">
    <property type="protein sequence ID" value="GME52877.1"/>
    <property type="molecule type" value="Genomic_DNA"/>
</dbReference>
<proteinExistence type="predicted"/>
<reference evidence="1" key="1">
    <citation type="submission" date="2024-09" db="EMBL/GenBank/DDBJ databases">
        <title>Draft Genome Sequences of Neofusicoccum parvum.</title>
        <authorList>
            <person name="Ashida A."/>
            <person name="Camagna M."/>
            <person name="Tanaka A."/>
            <person name="Takemoto D."/>
        </authorList>
    </citation>
    <scope>NUCLEOTIDE SEQUENCE</scope>
    <source>
        <strain evidence="1">PPO83</strain>
    </source>
</reference>
<dbReference type="Proteomes" id="UP001165186">
    <property type="component" value="Unassembled WGS sequence"/>
</dbReference>